<dbReference type="Gene3D" id="1.10.287.370">
    <property type="match status" value="1"/>
</dbReference>
<dbReference type="PANTHER" id="PTHR15111:SF0">
    <property type="entry name" value="UNCONVENTIONAL PREFOLDIN RPB5 INTERACTOR 1"/>
    <property type="match status" value="1"/>
</dbReference>
<dbReference type="STRING" id="400682.A0A1X7UBI7"/>
<comment type="similarity">
    <text evidence="3">Belongs to the RNA polymerase II subunit 5-mediating protein family.</text>
</comment>
<dbReference type="Pfam" id="PF02996">
    <property type="entry name" value="Prefoldin"/>
    <property type="match status" value="1"/>
</dbReference>
<comment type="subcellular location">
    <subcellularLocation>
        <location evidence="1">Nucleus</location>
    </subcellularLocation>
</comment>
<dbReference type="OrthoDB" id="21413at2759"/>
<dbReference type="InterPro" id="IPR009053">
    <property type="entry name" value="Prefoldin"/>
</dbReference>
<dbReference type="GO" id="GO:0005634">
    <property type="term" value="C:nucleus"/>
    <property type="evidence" value="ECO:0007669"/>
    <property type="project" value="UniProtKB-SubCell"/>
</dbReference>
<dbReference type="InterPro" id="IPR004127">
    <property type="entry name" value="Prefoldin_subunit_alpha"/>
</dbReference>
<evidence type="ECO:0000256" key="2">
    <source>
        <dbReference type="ARBA" id="ARBA00023242"/>
    </source>
</evidence>
<dbReference type="InterPro" id="IPR052255">
    <property type="entry name" value="RNA_pol_II_subunit5-mediator"/>
</dbReference>
<dbReference type="GO" id="GO:0019212">
    <property type="term" value="F:phosphatase inhibitor activity"/>
    <property type="evidence" value="ECO:0007669"/>
    <property type="project" value="TreeGrafter"/>
</dbReference>
<dbReference type="GO" id="GO:0003682">
    <property type="term" value="F:chromatin binding"/>
    <property type="evidence" value="ECO:0007669"/>
    <property type="project" value="TreeGrafter"/>
</dbReference>
<dbReference type="InParanoid" id="A0A1X7UBI7"/>
<proteinExistence type="inferred from homology"/>
<dbReference type="EnsemblMetazoa" id="Aqu2.1.25303_001">
    <property type="protein sequence ID" value="Aqu2.1.25303_001"/>
    <property type="gene ID" value="Aqu2.1.25303"/>
</dbReference>
<feature type="coiled-coil region" evidence="4">
    <location>
        <begin position="243"/>
        <end position="270"/>
    </location>
</feature>
<sequence length="462" mass="53175">MVVYGAIAKRAYSLTTAVFIRYSNRFSNLATNHHPVSAVGSWTLLNATRRYTCRSKDIAFSDSTLNKLRLQSCGRKILLYFWYHVSSHFPFLRPGGRQSPQVVPIIDFTVVLSIFIDLIDFERDYEVLLERLNSLPKKLSANIMVPIGKVAYIPGQLYRTNEVLAFLGDNWFAERTTYQVCYIVEHRLQGLLMAVICPAECCSRHHCELDTIFGLFQHRSIWVQKDVTEDREKSADRELDYQLFERLNQLEKEEEEQEKLLKQNREAEAKKSLRRKIVETSTELMKKDDEGNKMNERGKVEHMGDRSHLHTIHFKHSEQSGLPSKSSSHELHSNDSVTQYLNPGDIYVYKKAIADSVPVKLADDEVREAQREFKKSVHFKSHHTTPTTPHAFSGVVMERNPVAIANEGAATKVKESKRETVSKFKLSRKITPTELELPQLLGISYTQNVVPEYIKLHKLILP</sequence>
<keyword evidence="2" id="KW-0539">Nucleus</keyword>
<evidence type="ECO:0000313" key="5">
    <source>
        <dbReference type="EnsemblMetazoa" id="Aqu2.1.25303_001"/>
    </source>
</evidence>
<keyword evidence="4" id="KW-0175">Coiled coil</keyword>
<accession>A0A1X7UBI7</accession>
<reference evidence="5" key="1">
    <citation type="submission" date="2017-05" db="UniProtKB">
        <authorList>
            <consortium name="EnsemblMetazoa"/>
        </authorList>
    </citation>
    <scope>IDENTIFICATION</scope>
</reference>
<dbReference type="GO" id="GO:0000122">
    <property type="term" value="P:negative regulation of transcription by RNA polymerase II"/>
    <property type="evidence" value="ECO:0007669"/>
    <property type="project" value="TreeGrafter"/>
</dbReference>
<dbReference type="GO" id="GO:0003714">
    <property type="term" value="F:transcription corepressor activity"/>
    <property type="evidence" value="ECO:0007669"/>
    <property type="project" value="TreeGrafter"/>
</dbReference>
<protein>
    <submittedName>
        <fullName evidence="5">Uncharacterized protein</fullName>
    </submittedName>
</protein>
<evidence type="ECO:0000256" key="1">
    <source>
        <dbReference type="ARBA" id="ARBA00004123"/>
    </source>
</evidence>
<dbReference type="SUPFAM" id="SSF46579">
    <property type="entry name" value="Prefoldin"/>
    <property type="match status" value="1"/>
</dbReference>
<dbReference type="CDD" id="cd23159">
    <property type="entry name" value="Prefoldin_URI1"/>
    <property type="match status" value="1"/>
</dbReference>
<evidence type="ECO:0000256" key="4">
    <source>
        <dbReference type="SAM" id="Coils"/>
    </source>
</evidence>
<organism evidence="5">
    <name type="scientific">Amphimedon queenslandica</name>
    <name type="common">Sponge</name>
    <dbReference type="NCBI Taxonomy" id="400682"/>
    <lineage>
        <taxon>Eukaryota</taxon>
        <taxon>Metazoa</taxon>
        <taxon>Porifera</taxon>
        <taxon>Demospongiae</taxon>
        <taxon>Heteroscleromorpha</taxon>
        <taxon>Haplosclerida</taxon>
        <taxon>Niphatidae</taxon>
        <taxon>Amphimedon</taxon>
    </lineage>
</organism>
<dbReference type="PANTHER" id="PTHR15111">
    <property type="entry name" value="RNA POLYMERASE II SUBUNIT 5-MEDIATING PROTEIN NNX3"/>
    <property type="match status" value="1"/>
</dbReference>
<name>A0A1X7UBI7_AMPQE</name>
<evidence type="ECO:0000256" key="3">
    <source>
        <dbReference type="ARBA" id="ARBA00038295"/>
    </source>
</evidence>
<dbReference type="AlphaFoldDB" id="A0A1X7UBI7"/>